<evidence type="ECO:0000259" key="2">
    <source>
        <dbReference type="Pfam" id="PF07584"/>
    </source>
</evidence>
<evidence type="ECO:0000313" key="3">
    <source>
        <dbReference type="EMBL" id="SEA19898.1"/>
    </source>
</evidence>
<dbReference type="OrthoDB" id="5718778at2"/>
<feature type="transmembrane region" description="Helical" evidence="1">
    <location>
        <begin position="12"/>
        <end position="29"/>
    </location>
</feature>
<dbReference type="InterPro" id="IPR024163">
    <property type="entry name" value="Aerotolerance_reg_N"/>
</dbReference>
<keyword evidence="1" id="KW-1133">Transmembrane helix</keyword>
<feature type="domain" description="Aerotolerance regulator N-terminal" evidence="2">
    <location>
        <begin position="8"/>
        <end position="81"/>
    </location>
</feature>
<name>A0A1H3Z8P6_9GAMM</name>
<feature type="transmembrane region" description="Helical" evidence="1">
    <location>
        <begin position="62"/>
        <end position="83"/>
    </location>
</feature>
<gene>
    <name evidence="3" type="ORF">SAMN05216562_2250</name>
</gene>
<dbReference type="Pfam" id="PF07584">
    <property type="entry name" value="BatA"/>
    <property type="match status" value="1"/>
</dbReference>
<keyword evidence="1 3" id="KW-0812">Transmembrane</keyword>
<keyword evidence="4" id="KW-1185">Reference proteome</keyword>
<dbReference type="STRING" id="658218.SAMN05216562_2250"/>
<reference evidence="4" key="1">
    <citation type="submission" date="2016-10" db="EMBL/GenBank/DDBJ databases">
        <authorList>
            <person name="Varghese N."/>
            <person name="Submissions S."/>
        </authorList>
    </citation>
    <scope>NUCLEOTIDE SEQUENCE [LARGE SCALE GENOMIC DNA]</scope>
    <source>
        <strain evidence="4">CGMCC 1.10657</strain>
    </source>
</reference>
<dbReference type="Proteomes" id="UP000198658">
    <property type="component" value="Unassembled WGS sequence"/>
</dbReference>
<dbReference type="AlphaFoldDB" id="A0A1H3Z8P6"/>
<evidence type="ECO:0000256" key="1">
    <source>
        <dbReference type="SAM" id="Phobius"/>
    </source>
</evidence>
<proteinExistence type="predicted"/>
<accession>A0A1H3Z8P6</accession>
<evidence type="ECO:0000313" key="4">
    <source>
        <dbReference type="Proteomes" id="UP000198658"/>
    </source>
</evidence>
<organism evidence="3 4">
    <name type="scientific">Microbulbifer marinus</name>
    <dbReference type="NCBI Taxonomy" id="658218"/>
    <lineage>
        <taxon>Bacteria</taxon>
        <taxon>Pseudomonadati</taxon>
        <taxon>Pseudomonadota</taxon>
        <taxon>Gammaproteobacteria</taxon>
        <taxon>Cellvibrionales</taxon>
        <taxon>Microbulbiferaceae</taxon>
        <taxon>Microbulbifer</taxon>
    </lineage>
</organism>
<dbReference type="NCBIfam" id="TIGR02226">
    <property type="entry name" value="two_anch"/>
    <property type="match status" value="1"/>
</dbReference>
<sequence length="401" mass="44945">MQWLSATLQSPLWLWLLGALAIPLLIHLLRRSNPREITFAAAHWLQQKPQQNWKRLFLRDKLLLLLRVLLIALLALLLAQPLLPRGAQSGKSILLVDPRVGRTELRAFLDSKFPGDGAAFTDMLWLQARPLPIDEQRPPAPDLWHALSALADQAAFRRAHILLRSGKNPAGHGLLRFSPHWQWHALQQSGNSDDAIAPRIALLGDGPAWLEPALRHLRNSTLPQLALQQAASADALSAETVDWLIYDSPGALPEILHGFIRDGGLLITDQRVQPSAELIFTELDTVQGEPLEAAAIGRGSWLRYRRDWHSEQFFRRADLPQRLWRQWAAQDWALQSRSRASWSIDAPPGIAVPDTAVRPAARASFARPLLVALLLLLALERLLALSGALRQQVQREGERHV</sequence>
<dbReference type="RefSeq" id="WP_091388236.1">
    <property type="nucleotide sequence ID" value="NZ_FNQO01000002.1"/>
</dbReference>
<protein>
    <submittedName>
        <fullName evidence="3">N-terminal double-transmembrane domain-containing protein</fullName>
    </submittedName>
</protein>
<dbReference type="InterPro" id="IPR011933">
    <property type="entry name" value="Double_TM_dom"/>
</dbReference>
<keyword evidence="1" id="KW-0472">Membrane</keyword>
<dbReference type="EMBL" id="FNQO01000002">
    <property type="protein sequence ID" value="SEA19898.1"/>
    <property type="molecule type" value="Genomic_DNA"/>
</dbReference>